<accession>A0ACC2RFL7</accession>
<protein>
    <submittedName>
        <fullName evidence="1">Uncharacterized protein</fullName>
    </submittedName>
</protein>
<evidence type="ECO:0000313" key="1">
    <source>
        <dbReference type="EMBL" id="KAJ9048849.1"/>
    </source>
</evidence>
<organism evidence="1 2">
    <name type="scientific">Entomophthora muscae</name>
    <dbReference type="NCBI Taxonomy" id="34485"/>
    <lineage>
        <taxon>Eukaryota</taxon>
        <taxon>Fungi</taxon>
        <taxon>Fungi incertae sedis</taxon>
        <taxon>Zoopagomycota</taxon>
        <taxon>Entomophthoromycotina</taxon>
        <taxon>Entomophthoromycetes</taxon>
        <taxon>Entomophthorales</taxon>
        <taxon>Entomophthoraceae</taxon>
        <taxon>Entomophthora</taxon>
    </lineage>
</organism>
<gene>
    <name evidence="1" type="ORF">DSO57_1030624</name>
</gene>
<dbReference type="EMBL" id="QTSX02007312">
    <property type="protein sequence ID" value="KAJ9048849.1"/>
    <property type="molecule type" value="Genomic_DNA"/>
</dbReference>
<evidence type="ECO:0000313" key="2">
    <source>
        <dbReference type="Proteomes" id="UP001165960"/>
    </source>
</evidence>
<comment type="caution">
    <text evidence="1">The sequence shown here is derived from an EMBL/GenBank/DDBJ whole genome shotgun (WGS) entry which is preliminary data.</text>
</comment>
<reference evidence="1" key="1">
    <citation type="submission" date="2022-04" db="EMBL/GenBank/DDBJ databases">
        <title>Genome of the entomopathogenic fungus Entomophthora muscae.</title>
        <authorList>
            <person name="Elya C."/>
            <person name="Lovett B.R."/>
            <person name="Lee E."/>
            <person name="Macias A.M."/>
            <person name="Hajek A.E."/>
            <person name="De Bivort B.L."/>
            <person name="Kasson M.T."/>
            <person name="De Fine Licht H.H."/>
            <person name="Stajich J.E."/>
        </authorList>
    </citation>
    <scope>NUCLEOTIDE SEQUENCE</scope>
    <source>
        <strain evidence="1">Berkeley</strain>
    </source>
</reference>
<name>A0ACC2RFL7_9FUNG</name>
<dbReference type="Proteomes" id="UP001165960">
    <property type="component" value="Unassembled WGS sequence"/>
</dbReference>
<proteinExistence type="predicted"/>
<keyword evidence="2" id="KW-1185">Reference proteome</keyword>
<sequence length="164" mass="19199">MDFINDSFMFNMPVQQVWSPESDWSCLVDSQAVDMFLLEQMFSWNPMDIQNYWLPPQETPQPPQPEVLQGLPIDMDLGPGINIPRRKPTILSMDPDQPILYCKFCRQPFSRRNSLRRHEQLHSGHKPYKCSPCGRSFSRQDIFKRHCASKRCKRLSSSAKAMYS</sequence>